<evidence type="ECO:0000256" key="4">
    <source>
        <dbReference type="ARBA" id="ARBA00022475"/>
    </source>
</evidence>
<feature type="transmembrane region" description="Helical" evidence="13">
    <location>
        <begin position="390"/>
        <end position="412"/>
    </location>
</feature>
<name>A0AAP2W7B5_9FIRM</name>
<feature type="transmembrane region" description="Helical" evidence="13">
    <location>
        <begin position="332"/>
        <end position="351"/>
    </location>
</feature>
<feature type="binding site" evidence="12">
    <location>
        <position position="109"/>
    </location>
    <ligand>
        <name>K(+)</name>
        <dbReference type="ChEBI" id="CHEBI:29103"/>
    </ligand>
</feature>
<feature type="transmembrane region" description="Helical" evidence="13">
    <location>
        <begin position="182"/>
        <end position="201"/>
    </location>
</feature>
<dbReference type="PANTHER" id="PTHR32024">
    <property type="entry name" value="TRK SYSTEM POTASSIUM UPTAKE PROTEIN TRKG-RELATED"/>
    <property type="match status" value="1"/>
</dbReference>
<feature type="binding site" evidence="12">
    <location>
        <position position="432"/>
    </location>
    <ligand>
        <name>K(+)</name>
        <dbReference type="ChEBI" id="CHEBI:29103"/>
    </ligand>
</feature>
<comment type="caution">
    <text evidence="14">The sequence shown here is derived from an EMBL/GenBank/DDBJ whole genome shotgun (WGS) entry which is preliminary data.</text>
</comment>
<sequence>MNITLVLYVVGHVLCYEAVLMLLPIGVALLTGVNDWIYFVYAIVPLLLTGLLLRSRKPKVTKMQTREGLASVAFAWIFLAAFGALPFYFSGYFNGYVDCFFETVSGFTTTGATILTDIEGLHNGGLMFWRSFTHWIGGMGILVFVLAFLPNMDGSNVQLLKAESPGPTPGKMVPRLKETARILYLIYFGLTIAHILCLVAAKMPLYDSVIHAMGSAGTGGFSNMNASVGAYHNPAAEWIIAIFMMLFGINFSVYYLLLKKQVKDVFKNGELRLYLGIIIGSVVFMTLNVAQKYYDGSWSDAIRSAFFQVSSIMTTTGYSTADFNLWPTLSKMIIVTLMIVGACAGSTGGGVKVSRVLVLFKSLKQEIRHLIHPRMISSPRMDGKVIEKGIIKGILIFFFTYIMIAIAAMLVISVDGYDIETTITAVLSALGNIGPGLGAVGPMGNFAGFSQLSKVVLSFCMLAGRLELFPMLILFVPSAWKKSC</sequence>
<feature type="transmembrane region" description="Helical" evidence="13">
    <location>
        <begin position="455"/>
        <end position="476"/>
    </location>
</feature>
<evidence type="ECO:0000256" key="1">
    <source>
        <dbReference type="ARBA" id="ARBA00004429"/>
    </source>
</evidence>
<feature type="binding site" evidence="12">
    <location>
        <position position="315"/>
    </location>
    <ligand>
        <name>K(+)</name>
        <dbReference type="ChEBI" id="CHEBI:29103"/>
    </ligand>
</feature>
<keyword evidence="11 13" id="KW-0472">Membrane</keyword>
<keyword evidence="12" id="KW-0479">Metal-binding</keyword>
<evidence type="ECO:0000256" key="10">
    <source>
        <dbReference type="ARBA" id="ARBA00023065"/>
    </source>
</evidence>
<feature type="transmembrane region" description="Helical" evidence="13">
    <location>
        <begin position="270"/>
        <end position="290"/>
    </location>
</feature>
<feature type="binding site" evidence="12">
    <location>
        <position position="219"/>
    </location>
    <ligand>
        <name>K(+)</name>
        <dbReference type="ChEBI" id="CHEBI:29103"/>
    </ligand>
</feature>
<dbReference type="Pfam" id="PF02386">
    <property type="entry name" value="TrkH"/>
    <property type="match status" value="1"/>
</dbReference>
<feature type="transmembrane region" description="Helical" evidence="13">
    <location>
        <begin position="7"/>
        <end position="30"/>
    </location>
</feature>
<evidence type="ECO:0000256" key="6">
    <source>
        <dbReference type="ARBA" id="ARBA00022538"/>
    </source>
</evidence>
<proteinExistence type="inferred from homology"/>
<feature type="transmembrane region" description="Helical" evidence="13">
    <location>
        <begin position="36"/>
        <end position="56"/>
    </location>
</feature>
<keyword evidence="8 12" id="KW-0630">Potassium</keyword>
<keyword evidence="3" id="KW-0813">Transport</keyword>
<keyword evidence="5" id="KW-0997">Cell inner membrane</keyword>
<keyword evidence="6" id="KW-0633">Potassium transport</keyword>
<evidence type="ECO:0000256" key="9">
    <source>
        <dbReference type="ARBA" id="ARBA00022989"/>
    </source>
</evidence>
<dbReference type="GO" id="GO:0015379">
    <property type="term" value="F:potassium:chloride symporter activity"/>
    <property type="evidence" value="ECO:0007669"/>
    <property type="project" value="InterPro"/>
</dbReference>
<accession>A0AAP2W7B5</accession>
<dbReference type="PANTHER" id="PTHR32024:SF2">
    <property type="entry name" value="TRK SYSTEM POTASSIUM UPTAKE PROTEIN TRKG-RELATED"/>
    <property type="match status" value="1"/>
</dbReference>
<dbReference type="Proteomes" id="UP001299265">
    <property type="component" value="Unassembled WGS sequence"/>
</dbReference>
<evidence type="ECO:0000256" key="7">
    <source>
        <dbReference type="ARBA" id="ARBA00022692"/>
    </source>
</evidence>
<keyword evidence="9 13" id="KW-1133">Transmembrane helix</keyword>
<feature type="binding site" evidence="12">
    <location>
        <position position="316"/>
    </location>
    <ligand>
        <name>K(+)</name>
        <dbReference type="ChEBI" id="CHEBI:29103"/>
    </ligand>
</feature>
<keyword evidence="15" id="KW-1185">Reference proteome</keyword>
<evidence type="ECO:0000256" key="3">
    <source>
        <dbReference type="ARBA" id="ARBA00022448"/>
    </source>
</evidence>
<dbReference type="PIRSF" id="PIRSF006247">
    <property type="entry name" value="TrkH"/>
    <property type="match status" value="1"/>
</dbReference>
<feature type="transmembrane region" description="Helical" evidence="13">
    <location>
        <begin position="238"/>
        <end position="258"/>
    </location>
</feature>
<evidence type="ECO:0000313" key="14">
    <source>
        <dbReference type="EMBL" id="MCD2492238.1"/>
    </source>
</evidence>
<comment type="subcellular location">
    <subcellularLocation>
        <location evidence="1">Cell inner membrane</location>
        <topology evidence="1">Multi-pass membrane protein</topology>
    </subcellularLocation>
</comment>
<keyword evidence="10" id="KW-0406">Ion transport</keyword>
<reference evidence="14 15" key="1">
    <citation type="submission" date="2021-11" db="EMBL/GenBank/DDBJ databases">
        <title>Lacrimispora sp. nov. NSJ-141 isolated from human feces.</title>
        <authorList>
            <person name="Abdugheni R."/>
        </authorList>
    </citation>
    <scope>NUCLEOTIDE SEQUENCE [LARGE SCALE GENOMIC DNA]</scope>
    <source>
        <strain evidence="14 15">NSJ-141</strain>
    </source>
</reference>
<dbReference type="InterPro" id="IPR003445">
    <property type="entry name" value="Cat_transpt"/>
</dbReference>
<feature type="transmembrane region" description="Helical" evidence="13">
    <location>
        <begin position="132"/>
        <end position="149"/>
    </location>
</feature>
<evidence type="ECO:0000256" key="13">
    <source>
        <dbReference type="SAM" id="Phobius"/>
    </source>
</evidence>
<dbReference type="RefSeq" id="WP_231062143.1">
    <property type="nucleotide sequence ID" value="NZ_JAJNOR010000003.1"/>
</dbReference>
<evidence type="ECO:0000256" key="12">
    <source>
        <dbReference type="PIRSR" id="PIRSR006247-1"/>
    </source>
</evidence>
<dbReference type="AlphaFoldDB" id="A0AAP2W7B5"/>
<evidence type="ECO:0000256" key="8">
    <source>
        <dbReference type="ARBA" id="ARBA00022958"/>
    </source>
</evidence>
<comment type="similarity">
    <text evidence="2">Belongs to the TrkH potassium transport family.</text>
</comment>
<dbReference type="InterPro" id="IPR004772">
    <property type="entry name" value="TrkH"/>
</dbReference>
<dbReference type="EMBL" id="JAJNOR010000003">
    <property type="protein sequence ID" value="MCD2492238.1"/>
    <property type="molecule type" value="Genomic_DNA"/>
</dbReference>
<evidence type="ECO:0000256" key="5">
    <source>
        <dbReference type="ARBA" id="ARBA00022519"/>
    </source>
</evidence>
<feature type="transmembrane region" description="Helical" evidence="13">
    <location>
        <begin position="68"/>
        <end position="89"/>
    </location>
</feature>
<keyword evidence="7 13" id="KW-0812">Transmembrane</keyword>
<evidence type="ECO:0000256" key="2">
    <source>
        <dbReference type="ARBA" id="ARBA00009137"/>
    </source>
</evidence>
<keyword evidence="4" id="KW-1003">Cell membrane</keyword>
<dbReference type="GO" id="GO:0005886">
    <property type="term" value="C:plasma membrane"/>
    <property type="evidence" value="ECO:0007669"/>
    <property type="project" value="UniProtKB-SubCell"/>
</dbReference>
<gene>
    <name evidence="14" type="ORF">LQE92_06290</name>
</gene>
<feature type="binding site" evidence="12">
    <location>
        <position position="110"/>
    </location>
    <ligand>
        <name>K(+)</name>
        <dbReference type="ChEBI" id="CHEBI:29103"/>
    </ligand>
</feature>
<evidence type="ECO:0000256" key="11">
    <source>
        <dbReference type="ARBA" id="ARBA00023136"/>
    </source>
</evidence>
<dbReference type="GO" id="GO:0046872">
    <property type="term" value="F:metal ion binding"/>
    <property type="evidence" value="ECO:0007669"/>
    <property type="project" value="UniProtKB-KW"/>
</dbReference>
<protein>
    <submittedName>
        <fullName evidence="14">TrkH family potassium uptake protein</fullName>
    </submittedName>
</protein>
<organism evidence="14 15">
    <name type="scientific">Lientehia hominis</name>
    <dbReference type="NCBI Taxonomy" id="2897778"/>
    <lineage>
        <taxon>Bacteria</taxon>
        <taxon>Bacillati</taxon>
        <taxon>Bacillota</taxon>
        <taxon>Clostridia</taxon>
        <taxon>Lachnospirales</taxon>
        <taxon>Lachnospiraceae</taxon>
        <taxon>Lientehia</taxon>
    </lineage>
</organism>
<evidence type="ECO:0000313" key="15">
    <source>
        <dbReference type="Proteomes" id="UP001299265"/>
    </source>
</evidence>